<keyword evidence="3" id="KW-1185">Reference proteome</keyword>
<protein>
    <submittedName>
        <fullName evidence="2">Mitochondrial protein</fullName>
    </submittedName>
</protein>
<comment type="caution">
    <text evidence="2">The sequence shown here is derived from an EMBL/GenBank/DDBJ whole genome shotgun (WGS) entry which is preliminary data.</text>
</comment>
<sequence length="1167" mass="132239">MAHSHDHPQLARQLVNQLIYLSEQKSRVRKLFRVYDLSLRIEFTKLPQRELHSRNKKALEFIAKGWNSLKEVDRVIDYCELNDKRLIPLLRTAKENFELALEADNTNTHARGAALLVEAAEMGDPDAQVIIWGVIAAVRHWKFVFLSPVTKSRLELSLPLSGVLLPLFAAVRHHRNPPIDTGLRSEDSPRAATCHSRSSSLSARVHHAPPSRPPFSATSPPCCSSASFLPSPTFKILVGSIVVGRSELPCYCSLKEKILQCLELFEDENGHLPVRFLKDLLSIFREPQLSQQRNSIGKITELGQIQLRSFKTCYSFWTNARDVFANDVQRLFDSTQQLVSLQQTNLDTVSHIAKARVAVEELKGLLMCNSVEETTKQIDKLLMPLVVEEEVVVVLEECHEMVKVVAEFRRLKSNNHAHSVASPSVSTACISHSMGSQGPWIIDSGASDHISINDSVFSSISSPKFPHFISLANGSKMDWNTGQLIDEGHELRGLYYLSNNPSTLCFASVSPKLLHNRLGHPSLAKLKLMVVINFLQEQSNVCFLDILVFKKGTNVTLHPQKDTICRLMFTFFEETMFFSTKDDFDSIQQALPILYLSSTESSSFETHNQDILQPSSSIHSQAILSSPSMSTCQSRTQEMGTPLCEDPLDSCPLSSANPTLDPPSSSPSHDSNISWPIALRKVGPNGIVDLLKARLVAKGYTQDDPYSDPERCRRLVGKLIYLTITRPDISFAMGVVSQFMHAPCVDHWEAILRILIYSKKTLGQGLLYEDKGDTHISGSPIDRQSTTGFCISIGENVVSWKSKKQNTVARSSTEVEYGAMALATCELIWVKQLIQELKFGDVQPMKLYCDNQAALHTTSNLNDYVQTDQQAFYYLEKAVDQLHPGALYLLGAVYLTGDCIKKDIASALWCFHRASEKAFSWSQPSQLNLIMAQITCYSTVMLMGFETPFCSCSNVFWGFLWAIKTRLQVGYQSSSRELMVSSWMEAKLESLERRMEEMGHELIESFTHRQGGENDGEDEGCNQEEGNKGKFVEKREERMRRLEVPYFTCEDPYRWIYRVERYFDINNIHEEEKVLAKENPYEVLMGLRQTHSIEKYKEMFELISTPLRHAEEEVLKGVFMNDLKKEVRVEVDDEACTESRRVECVVDKREWWVEWEGGASHKQTRVK</sequence>
<dbReference type="InterPro" id="IPR011990">
    <property type="entry name" value="TPR-like_helical_dom_sf"/>
</dbReference>
<accession>A0A371GCT2</accession>
<dbReference type="SMART" id="SM00671">
    <property type="entry name" value="SEL1"/>
    <property type="match status" value="2"/>
</dbReference>
<feature type="region of interest" description="Disordered" evidence="1">
    <location>
        <begin position="196"/>
        <end position="217"/>
    </location>
</feature>
<dbReference type="EMBL" id="QJKJ01005975">
    <property type="protein sequence ID" value="RDX88326.1"/>
    <property type="molecule type" value="Genomic_DNA"/>
</dbReference>
<dbReference type="Gene3D" id="1.25.40.10">
    <property type="entry name" value="Tetratricopeptide repeat domain"/>
    <property type="match status" value="1"/>
</dbReference>
<reference evidence="2" key="1">
    <citation type="submission" date="2018-05" db="EMBL/GenBank/DDBJ databases">
        <title>Draft genome of Mucuna pruriens seed.</title>
        <authorList>
            <person name="Nnadi N.E."/>
            <person name="Vos R."/>
            <person name="Hasami M.H."/>
            <person name="Devisetty U.K."/>
            <person name="Aguiy J.C."/>
        </authorList>
    </citation>
    <scope>NUCLEOTIDE SEQUENCE [LARGE SCALE GENOMIC DNA]</scope>
    <source>
        <strain evidence="2">JCA_2017</strain>
    </source>
</reference>
<dbReference type="Proteomes" id="UP000257109">
    <property type="component" value="Unassembled WGS sequence"/>
</dbReference>
<dbReference type="AlphaFoldDB" id="A0A371GCT2"/>
<dbReference type="CDD" id="cd09272">
    <property type="entry name" value="RNase_HI_RT_Ty1"/>
    <property type="match status" value="1"/>
</dbReference>
<dbReference type="InterPro" id="IPR006597">
    <property type="entry name" value="Sel1-like"/>
</dbReference>
<feature type="non-terminal residue" evidence="2">
    <location>
        <position position="1"/>
    </location>
</feature>
<evidence type="ECO:0000313" key="2">
    <source>
        <dbReference type="EMBL" id="RDX88326.1"/>
    </source>
</evidence>
<dbReference type="PANTHER" id="PTHR45500">
    <property type="entry name" value="OS02G0202600 PROTEIN"/>
    <property type="match status" value="1"/>
</dbReference>
<dbReference type="SUPFAM" id="SSF81901">
    <property type="entry name" value="HCP-like"/>
    <property type="match status" value="1"/>
</dbReference>
<name>A0A371GCT2_MUCPR</name>
<organism evidence="2 3">
    <name type="scientific">Mucuna pruriens</name>
    <name type="common">Velvet bean</name>
    <name type="synonym">Dolichos pruriens</name>
    <dbReference type="NCBI Taxonomy" id="157652"/>
    <lineage>
        <taxon>Eukaryota</taxon>
        <taxon>Viridiplantae</taxon>
        <taxon>Streptophyta</taxon>
        <taxon>Embryophyta</taxon>
        <taxon>Tracheophyta</taxon>
        <taxon>Spermatophyta</taxon>
        <taxon>Magnoliopsida</taxon>
        <taxon>eudicotyledons</taxon>
        <taxon>Gunneridae</taxon>
        <taxon>Pentapetalae</taxon>
        <taxon>rosids</taxon>
        <taxon>fabids</taxon>
        <taxon>Fabales</taxon>
        <taxon>Fabaceae</taxon>
        <taxon>Papilionoideae</taxon>
        <taxon>50 kb inversion clade</taxon>
        <taxon>NPAAA clade</taxon>
        <taxon>indigoferoid/millettioid clade</taxon>
        <taxon>Phaseoleae</taxon>
        <taxon>Mucuna</taxon>
    </lineage>
</organism>
<dbReference type="STRING" id="157652.A0A371GCT2"/>
<evidence type="ECO:0000256" key="1">
    <source>
        <dbReference type="SAM" id="MobiDB-lite"/>
    </source>
</evidence>
<proteinExistence type="predicted"/>
<evidence type="ECO:0000313" key="3">
    <source>
        <dbReference type="Proteomes" id="UP000257109"/>
    </source>
</evidence>
<dbReference type="PANTHER" id="PTHR45500:SF1">
    <property type="entry name" value="OS02G0202600 PROTEIN"/>
    <property type="match status" value="1"/>
</dbReference>
<dbReference type="OrthoDB" id="2384430at2759"/>
<feature type="region of interest" description="Disordered" evidence="1">
    <location>
        <begin position="1009"/>
        <end position="1028"/>
    </location>
</feature>
<gene>
    <name evidence="2" type="ORF">CR513_30099</name>
</gene>